<keyword evidence="5" id="KW-1185">Reference proteome</keyword>
<dbReference type="InterPro" id="IPR002509">
    <property type="entry name" value="NODB_dom"/>
</dbReference>
<dbReference type="GO" id="GO:0005975">
    <property type="term" value="P:carbohydrate metabolic process"/>
    <property type="evidence" value="ECO:0007669"/>
    <property type="project" value="InterPro"/>
</dbReference>
<evidence type="ECO:0000313" key="4">
    <source>
        <dbReference type="EMBL" id="GEP41193.1"/>
    </source>
</evidence>
<comment type="subcellular location">
    <subcellularLocation>
        <location evidence="1">Secreted</location>
    </subcellularLocation>
</comment>
<dbReference type="PANTHER" id="PTHR34216:SF3">
    <property type="entry name" value="POLY-BETA-1,6-N-ACETYL-D-GLUCOSAMINE N-DEACETYLASE"/>
    <property type="match status" value="1"/>
</dbReference>
<evidence type="ECO:0000313" key="5">
    <source>
        <dbReference type="Proteomes" id="UP000321577"/>
    </source>
</evidence>
<dbReference type="InterPro" id="IPR011330">
    <property type="entry name" value="Glyco_hydro/deAcase_b/a-brl"/>
</dbReference>
<dbReference type="OrthoDB" id="9778320at2"/>
<evidence type="ECO:0000259" key="3">
    <source>
        <dbReference type="PROSITE" id="PS51677"/>
    </source>
</evidence>
<proteinExistence type="predicted"/>
<comment type="caution">
    <text evidence="4">The sequence shown here is derived from an EMBL/GenBank/DDBJ whole genome shotgun (WGS) entry which is preliminary data.</text>
</comment>
<sequence>MRFSTICLLAALSCLAPSCKRLEAKLDRLARLAGITTPAEEEAQKKKAEPVLTPEQQALEAKVLNSAVFETVKHEDVAPKAVAFELNKSSTVAILGYHDFKERGGSPMIISGSKFAEQMKAIKESGIPVIPLSDVLEWRKGRKNIPEEAIVITMDDGWEGVHTYAYPVLKEHGFPFTVYLYKKYVNIGGRSLSWDQIREMMKHGCEVGSHSVSHESLRNKKGRNDADQQLWLLGELKDSKEFLEKNLGIACTSFAYPFGIFDESTTELALQVGYETLVTVNNQKVNWDTPMGKLGRYIIHGESDTNFKLATSFRGRGDVSSNHFLTASAKDEKGNALVELSPVPEELVKDRQPVIQAKLANLKTIIPESVKMRVAGIGTVPAQYDPATMVVSYQLPYKLRREDCAVTLNFKRAADQPDEVVSWRFKVDLAAAYVPAKLP</sequence>
<dbReference type="Proteomes" id="UP000321577">
    <property type="component" value="Unassembled WGS sequence"/>
</dbReference>
<evidence type="ECO:0000256" key="2">
    <source>
        <dbReference type="ARBA" id="ARBA00022729"/>
    </source>
</evidence>
<dbReference type="InterPro" id="IPR051398">
    <property type="entry name" value="Polysacch_Deacetylase"/>
</dbReference>
<dbReference type="PANTHER" id="PTHR34216">
    <property type="match status" value="1"/>
</dbReference>
<dbReference type="EMBL" id="BKAG01000002">
    <property type="protein sequence ID" value="GEP41193.1"/>
    <property type="molecule type" value="Genomic_DNA"/>
</dbReference>
<dbReference type="CDD" id="cd10973">
    <property type="entry name" value="CE4_DAC_u4_5s"/>
    <property type="match status" value="1"/>
</dbReference>
<dbReference type="RefSeq" id="WP_146848658.1">
    <property type="nucleotide sequence ID" value="NZ_BKAG01000002.1"/>
</dbReference>
<dbReference type="AlphaFoldDB" id="A0A512M382"/>
<accession>A0A512M382</accession>
<evidence type="ECO:0000256" key="1">
    <source>
        <dbReference type="ARBA" id="ARBA00004613"/>
    </source>
</evidence>
<dbReference type="SUPFAM" id="SSF88713">
    <property type="entry name" value="Glycoside hydrolase/deacetylase"/>
    <property type="match status" value="1"/>
</dbReference>
<gene>
    <name evidence="4" type="ORF">BGE01nite_04840</name>
</gene>
<dbReference type="Gene3D" id="3.20.20.370">
    <property type="entry name" value="Glycoside hydrolase/deacetylase"/>
    <property type="match status" value="1"/>
</dbReference>
<dbReference type="GO" id="GO:0005576">
    <property type="term" value="C:extracellular region"/>
    <property type="evidence" value="ECO:0007669"/>
    <property type="project" value="UniProtKB-SubCell"/>
</dbReference>
<feature type="domain" description="NodB homology" evidence="3">
    <location>
        <begin position="148"/>
        <end position="380"/>
    </location>
</feature>
<reference evidence="4 5" key="1">
    <citation type="submission" date="2019-07" db="EMBL/GenBank/DDBJ databases">
        <title>Whole genome shotgun sequence of Brevifollis gellanilyticus NBRC 108608.</title>
        <authorList>
            <person name="Hosoyama A."/>
            <person name="Uohara A."/>
            <person name="Ohji S."/>
            <person name="Ichikawa N."/>
        </authorList>
    </citation>
    <scope>NUCLEOTIDE SEQUENCE [LARGE SCALE GENOMIC DNA]</scope>
    <source>
        <strain evidence="4 5">NBRC 108608</strain>
    </source>
</reference>
<dbReference type="PROSITE" id="PS51677">
    <property type="entry name" value="NODB"/>
    <property type="match status" value="1"/>
</dbReference>
<protein>
    <recommendedName>
        <fullName evidence="3">NodB homology domain-containing protein</fullName>
    </recommendedName>
</protein>
<keyword evidence="2" id="KW-0732">Signal</keyword>
<dbReference type="Pfam" id="PF01522">
    <property type="entry name" value="Polysacc_deac_1"/>
    <property type="match status" value="1"/>
</dbReference>
<name>A0A512M382_9BACT</name>
<organism evidence="4 5">
    <name type="scientific">Brevifollis gellanilyticus</name>
    <dbReference type="NCBI Taxonomy" id="748831"/>
    <lineage>
        <taxon>Bacteria</taxon>
        <taxon>Pseudomonadati</taxon>
        <taxon>Verrucomicrobiota</taxon>
        <taxon>Verrucomicrobiia</taxon>
        <taxon>Verrucomicrobiales</taxon>
        <taxon>Verrucomicrobiaceae</taxon>
    </lineage>
</organism>
<dbReference type="GO" id="GO:0016810">
    <property type="term" value="F:hydrolase activity, acting on carbon-nitrogen (but not peptide) bonds"/>
    <property type="evidence" value="ECO:0007669"/>
    <property type="project" value="InterPro"/>
</dbReference>